<proteinExistence type="predicted"/>
<dbReference type="KEGG" id="lab:LA76x_5037"/>
<dbReference type="Proteomes" id="UP000060787">
    <property type="component" value="Chromosome"/>
</dbReference>
<dbReference type="EMBL" id="CP011129">
    <property type="protein sequence ID" value="ALN83139.1"/>
    <property type="molecule type" value="Genomic_DNA"/>
</dbReference>
<name>A0A0S2FHZ7_LYSAN</name>
<evidence type="ECO:0000313" key="1">
    <source>
        <dbReference type="EMBL" id="ALN83139.1"/>
    </source>
</evidence>
<accession>A0A0S2FHZ7</accession>
<evidence type="ECO:0000313" key="2">
    <source>
        <dbReference type="Proteomes" id="UP000060787"/>
    </source>
</evidence>
<sequence>MLFVGNYDAASKTYTLKGELGVPYQSYSKEDEFKIDEITRIVDRNHFVVEWYDIVEGKSVPAMRIEYERIN</sequence>
<organism evidence="1 2">
    <name type="scientific">Lysobacter antibioticus</name>
    <dbReference type="NCBI Taxonomy" id="84531"/>
    <lineage>
        <taxon>Bacteria</taxon>
        <taxon>Pseudomonadati</taxon>
        <taxon>Pseudomonadota</taxon>
        <taxon>Gammaproteobacteria</taxon>
        <taxon>Lysobacterales</taxon>
        <taxon>Lysobacteraceae</taxon>
        <taxon>Lysobacter</taxon>
    </lineage>
</organism>
<gene>
    <name evidence="1" type="ORF">LA76x_5037</name>
</gene>
<dbReference type="AlphaFoldDB" id="A0A0S2FHZ7"/>
<dbReference type="PATRIC" id="fig|84531.8.peg.5043"/>
<reference evidence="1 2" key="1">
    <citation type="journal article" date="2015" name="BMC Genomics">
        <title>Comparative genomics and metabolic profiling of the genus Lysobacter.</title>
        <authorList>
            <person name="de Bruijn I."/>
            <person name="Cheng X."/>
            <person name="de Jager V."/>
            <person name="Exposito R.G."/>
            <person name="Watrous J."/>
            <person name="Patel N."/>
            <person name="Postma J."/>
            <person name="Dorrestein P.C."/>
            <person name="Kobayashi D."/>
            <person name="Raaijmakers J.M."/>
        </authorList>
    </citation>
    <scope>NUCLEOTIDE SEQUENCE [LARGE SCALE GENOMIC DNA]</scope>
    <source>
        <strain evidence="1 2">76</strain>
    </source>
</reference>
<keyword evidence="2" id="KW-1185">Reference proteome</keyword>
<protein>
    <submittedName>
        <fullName evidence="1">Uncharacterized protein</fullName>
    </submittedName>
</protein>